<evidence type="ECO:0000256" key="3">
    <source>
        <dbReference type="PROSITE-ProRule" id="PRU00339"/>
    </source>
</evidence>
<dbReference type="Gene3D" id="1.25.40.10">
    <property type="entry name" value="Tetratricopeptide repeat domain"/>
    <property type="match status" value="1"/>
</dbReference>
<dbReference type="PROSITE" id="PS50005">
    <property type="entry name" value="TPR"/>
    <property type="match status" value="1"/>
</dbReference>
<dbReference type="InterPro" id="IPR019734">
    <property type="entry name" value="TPR_rpt"/>
</dbReference>
<evidence type="ECO:0000313" key="5">
    <source>
        <dbReference type="Proteomes" id="UP001549691"/>
    </source>
</evidence>
<dbReference type="Pfam" id="PF13432">
    <property type="entry name" value="TPR_16"/>
    <property type="match status" value="1"/>
</dbReference>
<dbReference type="InterPro" id="IPR051012">
    <property type="entry name" value="CellSynth/LPSAsmb/PSIAsmb"/>
</dbReference>
<reference evidence="4 5" key="1">
    <citation type="submission" date="2024-07" db="EMBL/GenBank/DDBJ databases">
        <title>Uliginosibacterium flavum JJ3220;KACC:17644.</title>
        <authorList>
            <person name="Kim M.K."/>
        </authorList>
    </citation>
    <scope>NUCLEOTIDE SEQUENCE [LARGE SCALE GENOMIC DNA]</scope>
    <source>
        <strain evidence="4 5">KACC:17644</strain>
    </source>
</reference>
<keyword evidence="1" id="KW-0677">Repeat</keyword>
<accession>A0ABV2TFU4</accession>
<keyword evidence="2 3" id="KW-0802">TPR repeat</keyword>
<evidence type="ECO:0000256" key="1">
    <source>
        <dbReference type="ARBA" id="ARBA00022737"/>
    </source>
</evidence>
<gene>
    <name evidence="4" type="ORF">ABXR19_01165</name>
</gene>
<dbReference type="RefSeq" id="WP_354599238.1">
    <property type="nucleotide sequence ID" value="NZ_JBEWZI010000001.1"/>
</dbReference>
<dbReference type="Gene3D" id="3.40.50.2000">
    <property type="entry name" value="Glycogen Phosphorylase B"/>
    <property type="match status" value="1"/>
</dbReference>
<organism evidence="4 5">
    <name type="scientific">Uliginosibacterium flavum</name>
    <dbReference type="NCBI Taxonomy" id="1396831"/>
    <lineage>
        <taxon>Bacteria</taxon>
        <taxon>Pseudomonadati</taxon>
        <taxon>Pseudomonadota</taxon>
        <taxon>Betaproteobacteria</taxon>
        <taxon>Rhodocyclales</taxon>
        <taxon>Zoogloeaceae</taxon>
        <taxon>Uliginosibacterium</taxon>
    </lineage>
</organism>
<dbReference type="Proteomes" id="UP001549691">
    <property type="component" value="Unassembled WGS sequence"/>
</dbReference>
<evidence type="ECO:0000256" key="2">
    <source>
        <dbReference type="ARBA" id="ARBA00022803"/>
    </source>
</evidence>
<dbReference type="SUPFAM" id="SSF53756">
    <property type="entry name" value="UDP-Glycosyltransferase/glycogen phosphorylase"/>
    <property type="match status" value="1"/>
</dbReference>
<sequence>MLKKLFQKLTSSGVVNPLTETPAVAISVVERKQALRKAKTALLERKMELTKELLDPLLRADKNDGDALAIEGMRLFELGHDELAAGVLQRAINCGSDDPLLLKCLASVFSRQGKRVPALAAAEEARKTSPNDAMLLNMLGSLYLSADRYDEAADAFNVALEHAPRDLALIIICNIAMLDGRGGATLHRKAASAKGVSVRKQLVRYLLTERKRRALSENEIVGLMILCGVSLENYQAACEEAEHLYARPMLDEYSAAQLGRFYATAGNLPRAIELCEQAIEGGEGVTRYFLGFLMAAAAGANWFSGWKMMDEGFLGMYAMSRVVTEVPIWDGRPLGKKRLFVYQDQGFGDILLGLRLLKQLSSKGIHAVFVFKPEMEAVLATVDVGVELVANEARPDPRDLNCAVAVPMFTLISLLNLRPEDLKKPVLIKAQPERCQSWRASLQAETKLRVGLVVTGNVWRADDWYRSLSAQAVAPLAAIDNVCWVNLAVDVRPERDAIIEKFDMLDPVPDIRDFADTAAVIDVLDVVVAIDCSVAHVAAALGKQVLVLVPSSIDWRWQIGGDTQPWWPTAKIFRSSAPACWDDAVSRLAQDLAAMARNKADKDA</sequence>
<feature type="repeat" description="TPR" evidence="3">
    <location>
        <begin position="133"/>
        <end position="166"/>
    </location>
</feature>
<dbReference type="SMART" id="SM00028">
    <property type="entry name" value="TPR"/>
    <property type="match status" value="3"/>
</dbReference>
<keyword evidence="5" id="KW-1185">Reference proteome</keyword>
<proteinExistence type="predicted"/>
<dbReference type="EMBL" id="JBEWZI010000001">
    <property type="protein sequence ID" value="MET7012779.1"/>
    <property type="molecule type" value="Genomic_DNA"/>
</dbReference>
<comment type="caution">
    <text evidence="4">The sequence shown here is derived from an EMBL/GenBank/DDBJ whole genome shotgun (WGS) entry which is preliminary data.</text>
</comment>
<protein>
    <submittedName>
        <fullName evidence="4">Tetratricopeptide repeat protein</fullName>
    </submittedName>
</protein>
<name>A0ABV2TFU4_9RHOO</name>
<dbReference type="PANTHER" id="PTHR45586">
    <property type="entry name" value="TPR REPEAT-CONTAINING PROTEIN PA4667"/>
    <property type="match status" value="1"/>
</dbReference>
<dbReference type="InterPro" id="IPR011990">
    <property type="entry name" value="TPR-like_helical_dom_sf"/>
</dbReference>
<evidence type="ECO:0000313" key="4">
    <source>
        <dbReference type="EMBL" id="MET7012779.1"/>
    </source>
</evidence>
<dbReference type="SUPFAM" id="SSF48452">
    <property type="entry name" value="TPR-like"/>
    <property type="match status" value="1"/>
</dbReference>
<dbReference type="PANTHER" id="PTHR45586:SF1">
    <property type="entry name" value="LIPOPOLYSACCHARIDE ASSEMBLY PROTEIN B"/>
    <property type="match status" value="1"/>
</dbReference>